<dbReference type="PIRSF" id="PIRSF009120">
    <property type="entry name" value="UCP009120_prtse"/>
    <property type="match status" value="1"/>
</dbReference>
<evidence type="ECO:0000313" key="2">
    <source>
        <dbReference type="Proteomes" id="UP000237684"/>
    </source>
</evidence>
<evidence type="ECO:0000313" key="1">
    <source>
        <dbReference type="EMBL" id="PQV65535.1"/>
    </source>
</evidence>
<sequence length="248" mass="27562">MSYCLGIKTHEGLVLASDSRTSAGDQVSLCQKMHTFVVPGERVFVLLTSGSLSLSQSVITLLRKEFDAGEGLKIAESLYDAARVVGKMVRHVSDLDREFLERDKFSFNCHFVLGGQIKGEDPDLYLVYPPGNPLRSSTDSPYVQIGETKYGRPILDRGIKYASTSLEAAAKYALISLDSTMRSNMTVGPPVDLLIYRAGDLDIKRQRHLVASDPDLQEIHVRWEQSLRKAVMELPPIGFDEIENEVKA</sequence>
<reference evidence="1 2" key="1">
    <citation type="journal article" date="2018" name="Syst. Appl. Microbiol.">
        <title>Abditibacterium utsteinense sp. nov., the first cultivated member of candidate phylum FBP, isolated from ice-free Antarctic soil samples.</title>
        <authorList>
            <person name="Tahon G."/>
            <person name="Tytgat B."/>
            <person name="Lebbe L."/>
            <person name="Carlier A."/>
            <person name="Willems A."/>
        </authorList>
    </citation>
    <scope>NUCLEOTIDE SEQUENCE [LARGE SCALE GENOMIC DNA]</scope>
    <source>
        <strain evidence="1 2">LMG 29911</strain>
    </source>
</reference>
<dbReference type="InterPro" id="IPR001353">
    <property type="entry name" value="Proteasome_sua/b"/>
</dbReference>
<comment type="caution">
    <text evidence="1">The sequence shown here is derived from an EMBL/GenBank/DDBJ whole genome shotgun (WGS) entry which is preliminary data.</text>
</comment>
<keyword evidence="1" id="KW-0647">Proteasome</keyword>
<dbReference type="InterPro" id="IPR029055">
    <property type="entry name" value="Ntn_hydrolases_N"/>
</dbReference>
<dbReference type="AlphaFoldDB" id="A0A2S8SXK5"/>
<gene>
    <name evidence="1" type="ORF">B1R32_101277</name>
</gene>
<proteinExistence type="predicted"/>
<dbReference type="InterPro" id="IPR016545">
    <property type="entry name" value="UCP009120_prtse"/>
</dbReference>
<dbReference type="GO" id="GO:0005839">
    <property type="term" value="C:proteasome core complex"/>
    <property type="evidence" value="ECO:0007669"/>
    <property type="project" value="InterPro"/>
</dbReference>
<dbReference type="SUPFAM" id="SSF56235">
    <property type="entry name" value="N-terminal nucleophile aminohydrolases (Ntn hydrolases)"/>
    <property type="match status" value="1"/>
</dbReference>
<dbReference type="RefSeq" id="WP_105482262.1">
    <property type="nucleotide sequence ID" value="NZ_NIGF01000001.1"/>
</dbReference>
<dbReference type="EMBL" id="NIGF01000001">
    <property type="protein sequence ID" value="PQV65535.1"/>
    <property type="molecule type" value="Genomic_DNA"/>
</dbReference>
<dbReference type="Pfam" id="PF00227">
    <property type="entry name" value="Proteasome"/>
    <property type="match status" value="1"/>
</dbReference>
<keyword evidence="1" id="KW-0378">Hydrolase</keyword>
<dbReference type="GO" id="GO:0051603">
    <property type="term" value="P:proteolysis involved in protein catabolic process"/>
    <property type="evidence" value="ECO:0007669"/>
    <property type="project" value="InterPro"/>
</dbReference>
<keyword evidence="2" id="KW-1185">Reference proteome</keyword>
<dbReference type="Proteomes" id="UP000237684">
    <property type="component" value="Unassembled WGS sequence"/>
</dbReference>
<keyword evidence="1" id="KW-0645">Protease</keyword>
<dbReference type="Gene3D" id="3.60.20.10">
    <property type="entry name" value="Glutamine Phosphoribosylpyrophosphate, subunit 1, domain 1"/>
    <property type="match status" value="1"/>
</dbReference>
<dbReference type="OrthoDB" id="9786336at2"/>
<dbReference type="GO" id="GO:0008233">
    <property type="term" value="F:peptidase activity"/>
    <property type="evidence" value="ECO:0007669"/>
    <property type="project" value="UniProtKB-KW"/>
</dbReference>
<protein>
    <submittedName>
        <fullName evidence="1">Putative proteasome-type protease</fullName>
    </submittedName>
</protein>
<organism evidence="1 2">
    <name type="scientific">Abditibacterium utsteinense</name>
    <dbReference type="NCBI Taxonomy" id="1960156"/>
    <lineage>
        <taxon>Bacteria</taxon>
        <taxon>Pseudomonadati</taxon>
        <taxon>Abditibacteriota</taxon>
        <taxon>Abditibacteriia</taxon>
        <taxon>Abditibacteriales</taxon>
        <taxon>Abditibacteriaceae</taxon>
        <taxon>Abditibacterium</taxon>
    </lineage>
</organism>
<accession>A0A2S8SXK5</accession>
<name>A0A2S8SXK5_9BACT</name>
<dbReference type="InParanoid" id="A0A2S8SXK5"/>